<evidence type="ECO:0000259" key="3">
    <source>
        <dbReference type="PROSITE" id="PS50119"/>
    </source>
</evidence>
<evidence type="ECO:0000313" key="4">
    <source>
        <dbReference type="EMBL" id="KAH3749586.1"/>
    </source>
</evidence>
<comment type="caution">
    <text evidence="4">The sequence shown here is derived from an EMBL/GenBank/DDBJ whole genome shotgun (WGS) entry which is preliminary data.</text>
</comment>
<dbReference type="SUPFAM" id="SSF75011">
    <property type="entry name" value="3-carboxy-cis,cis-mucoante lactonizing enzyme"/>
    <property type="match status" value="1"/>
</dbReference>
<keyword evidence="5" id="KW-1185">Reference proteome</keyword>
<dbReference type="PROSITE" id="PS50119">
    <property type="entry name" value="ZF_BBOX"/>
    <property type="match status" value="1"/>
</dbReference>
<organism evidence="4 5">
    <name type="scientific">Dreissena polymorpha</name>
    <name type="common">Zebra mussel</name>
    <name type="synonym">Mytilus polymorpha</name>
    <dbReference type="NCBI Taxonomy" id="45954"/>
    <lineage>
        <taxon>Eukaryota</taxon>
        <taxon>Metazoa</taxon>
        <taxon>Spiralia</taxon>
        <taxon>Lophotrochozoa</taxon>
        <taxon>Mollusca</taxon>
        <taxon>Bivalvia</taxon>
        <taxon>Autobranchia</taxon>
        <taxon>Heteroconchia</taxon>
        <taxon>Euheterodonta</taxon>
        <taxon>Imparidentia</taxon>
        <taxon>Neoheterodontei</taxon>
        <taxon>Myida</taxon>
        <taxon>Dreissenoidea</taxon>
        <taxon>Dreissenidae</taxon>
        <taxon>Dreissena</taxon>
    </lineage>
</organism>
<keyword evidence="2" id="KW-0175">Coiled coil</keyword>
<dbReference type="GO" id="GO:0008270">
    <property type="term" value="F:zinc ion binding"/>
    <property type="evidence" value="ECO:0007669"/>
    <property type="project" value="UniProtKB-KW"/>
</dbReference>
<keyword evidence="1" id="KW-0862">Zinc</keyword>
<dbReference type="Proteomes" id="UP000828390">
    <property type="component" value="Unassembled WGS sequence"/>
</dbReference>
<dbReference type="Gene3D" id="2.120.10.30">
    <property type="entry name" value="TolB, C-terminal domain"/>
    <property type="match status" value="1"/>
</dbReference>
<dbReference type="SUPFAM" id="SSF57845">
    <property type="entry name" value="B-box zinc-binding domain"/>
    <property type="match status" value="1"/>
</dbReference>
<proteinExistence type="predicted"/>
<feature type="domain" description="B box-type" evidence="3">
    <location>
        <begin position="77"/>
        <end position="121"/>
    </location>
</feature>
<dbReference type="PANTHER" id="PTHR25462:SF296">
    <property type="entry name" value="MEIOTIC P26, ISOFORM F"/>
    <property type="match status" value="1"/>
</dbReference>
<dbReference type="InterPro" id="IPR047153">
    <property type="entry name" value="TRIM45/56/19-like"/>
</dbReference>
<reference evidence="4" key="2">
    <citation type="submission" date="2020-11" db="EMBL/GenBank/DDBJ databases">
        <authorList>
            <person name="McCartney M.A."/>
            <person name="Auch B."/>
            <person name="Kono T."/>
            <person name="Mallez S."/>
            <person name="Becker A."/>
            <person name="Gohl D.M."/>
            <person name="Silverstein K.A.T."/>
            <person name="Koren S."/>
            <person name="Bechman K.B."/>
            <person name="Herman A."/>
            <person name="Abrahante J.E."/>
            <person name="Garbe J."/>
        </authorList>
    </citation>
    <scope>NUCLEOTIDE SEQUENCE</scope>
    <source>
        <strain evidence="4">Duluth1</strain>
        <tissue evidence="4">Whole animal</tissue>
    </source>
</reference>
<name>A0A9D4DI63_DREPO</name>
<evidence type="ECO:0000256" key="2">
    <source>
        <dbReference type="SAM" id="Coils"/>
    </source>
</evidence>
<protein>
    <recommendedName>
        <fullName evidence="3">B box-type domain-containing protein</fullName>
    </recommendedName>
</protein>
<evidence type="ECO:0000313" key="5">
    <source>
        <dbReference type="Proteomes" id="UP000828390"/>
    </source>
</evidence>
<dbReference type="GO" id="GO:0061630">
    <property type="term" value="F:ubiquitin protein ligase activity"/>
    <property type="evidence" value="ECO:0007669"/>
    <property type="project" value="TreeGrafter"/>
</dbReference>
<dbReference type="InterPro" id="IPR000315">
    <property type="entry name" value="Znf_B-box"/>
</dbReference>
<sequence>MATSVDSVNDSSDFVKDYSCVACESKNIEISADVFCETCLKCFCQTCLYHHDQMFVNHVTYGRGESNKWPLTKTTEDLLLKCDVHNSKTLKMFCQDHSLLCCSDCLLVNHRQCTNVALISESIKNLSVDIRQLSNKIQVILADLNKFKRSQEASIHFVEGSYSEKLQEIREVRKKLNADLDGLENSTLKELDTIRSTLQTSLKKDVDNCSRLKDELQQLSEAVQGLCDKSKKDIEFIASRKCFDKILESESFLKENSVKVQSSIIFKANIDIDQYLTKQPSLGKILTLKMNPNQVLTVKRKSEYNVKISSDTSPTCSIKGICSLPSGHVIVADFRNKKLKLLDQSYNVSGHSDVADTPRDICPITSSEVAVTLGNTGVQFMSVSNGQLVKGRKLQLPHLANGITHHKGALYITSGQALYHYKLTGALVKMLYEDKSDIATVHRCAVSPTGDRIYVTNCQHKVLTLATDGSLLSTYTDPELSGPYGLHVTPIGQVIVAGFHSNTVIQMDREGRTKLATLASQKEGLSYPMSVCYNSNSHQIIVGMRESNKIIVMKLK</sequence>
<dbReference type="PANTHER" id="PTHR25462">
    <property type="entry name" value="BONUS, ISOFORM C-RELATED"/>
    <property type="match status" value="1"/>
</dbReference>
<evidence type="ECO:0000256" key="1">
    <source>
        <dbReference type="PROSITE-ProRule" id="PRU00024"/>
    </source>
</evidence>
<feature type="coiled-coil region" evidence="2">
    <location>
        <begin position="123"/>
        <end position="229"/>
    </location>
</feature>
<reference evidence="4" key="1">
    <citation type="journal article" date="2019" name="bioRxiv">
        <title>The Genome of the Zebra Mussel, Dreissena polymorpha: A Resource for Invasive Species Research.</title>
        <authorList>
            <person name="McCartney M.A."/>
            <person name="Auch B."/>
            <person name="Kono T."/>
            <person name="Mallez S."/>
            <person name="Zhang Y."/>
            <person name="Obille A."/>
            <person name="Becker A."/>
            <person name="Abrahante J.E."/>
            <person name="Garbe J."/>
            <person name="Badalamenti J.P."/>
            <person name="Herman A."/>
            <person name="Mangelson H."/>
            <person name="Liachko I."/>
            <person name="Sullivan S."/>
            <person name="Sone E.D."/>
            <person name="Koren S."/>
            <person name="Silverstein K.A.T."/>
            <person name="Beckman K.B."/>
            <person name="Gohl D.M."/>
        </authorList>
    </citation>
    <scope>NUCLEOTIDE SEQUENCE</scope>
    <source>
        <strain evidence="4">Duluth1</strain>
        <tissue evidence="4">Whole animal</tissue>
    </source>
</reference>
<gene>
    <name evidence="4" type="ORF">DPMN_184087</name>
</gene>
<keyword evidence="1" id="KW-0479">Metal-binding</keyword>
<accession>A0A9D4DI63</accession>
<dbReference type="EMBL" id="JAIWYP010000010">
    <property type="protein sequence ID" value="KAH3749586.1"/>
    <property type="molecule type" value="Genomic_DNA"/>
</dbReference>
<keyword evidence="1" id="KW-0863">Zinc-finger</keyword>
<dbReference type="InterPro" id="IPR011042">
    <property type="entry name" value="6-blade_b-propeller_TolB-like"/>
</dbReference>
<dbReference type="Gene3D" id="3.30.160.60">
    <property type="entry name" value="Classic Zinc Finger"/>
    <property type="match status" value="1"/>
</dbReference>
<dbReference type="AlphaFoldDB" id="A0A9D4DI63"/>